<accession>A0AAV2KR92</accession>
<keyword evidence="2" id="KW-0221">Differentiation</keyword>
<organism evidence="6 7">
    <name type="scientific">Knipowitschia caucasica</name>
    <name type="common">Caucasian dwarf goby</name>
    <name type="synonym">Pomatoschistus caucasicus</name>
    <dbReference type="NCBI Taxonomy" id="637954"/>
    <lineage>
        <taxon>Eukaryota</taxon>
        <taxon>Metazoa</taxon>
        <taxon>Chordata</taxon>
        <taxon>Craniata</taxon>
        <taxon>Vertebrata</taxon>
        <taxon>Euteleostomi</taxon>
        <taxon>Actinopterygii</taxon>
        <taxon>Neopterygii</taxon>
        <taxon>Teleostei</taxon>
        <taxon>Neoteleostei</taxon>
        <taxon>Acanthomorphata</taxon>
        <taxon>Gobiaria</taxon>
        <taxon>Gobiiformes</taxon>
        <taxon>Gobioidei</taxon>
        <taxon>Gobiidae</taxon>
        <taxon>Gobiinae</taxon>
        <taxon>Knipowitschia</taxon>
    </lineage>
</organism>
<reference evidence="6 7" key="1">
    <citation type="submission" date="2024-04" db="EMBL/GenBank/DDBJ databases">
        <authorList>
            <person name="Waldvogel A.-M."/>
            <person name="Schoenle A."/>
        </authorList>
    </citation>
    <scope>NUCLEOTIDE SEQUENCE [LARGE SCALE GENOMIC DNA]</scope>
</reference>
<feature type="compositionally biased region" description="Polar residues" evidence="4">
    <location>
        <begin position="814"/>
        <end position="825"/>
    </location>
</feature>
<evidence type="ECO:0000313" key="7">
    <source>
        <dbReference type="Proteomes" id="UP001497482"/>
    </source>
</evidence>
<dbReference type="FunFam" id="3.40.50.300:FF:001447">
    <property type="entry name" value="Ras-related protein Rab-1B"/>
    <property type="match status" value="1"/>
</dbReference>
<feature type="region of interest" description="Disordered" evidence="4">
    <location>
        <begin position="346"/>
        <end position="429"/>
    </location>
</feature>
<keyword evidence="3" id="KW-0342">GTP-binding</keyword>
<feature type="compositionally biased region" description="Basic and acidic residues" evidence="4">
    <location>
        <begin position="408"/>
        <end position="429"/>
    </location>
</feature>
<protein>
    <recommendedName>
        <fullName evidence="5">HTH OST-type domain-containing protein</fullName>
    </recommendedName>
</protein>
<dbReference type="Pfam" id="PF00071">
    <property type="entry name" value="Ras"/>
    <property type="match status" value="1"/>
</dbReference>
<feature type="domain" description="HTH OST-type" evidence="5">
    <location>
        <begin position="137"/>
        <end position="210"/>
    </location>
</feature>
<dbReference type="Pfam" id="PF12872">
    <property type="entry name" value="OST-HTH"/>
    <property type="match status" value="3"/>
</dbReference>
<evidence type="ECO:0000259" key="5">
    <source>
        <dbReference type="PROSITE" id="PS51644"/>
    </source>
</evidence>
<feature type="compositionally biased region" description="Polar residues" evidence="4">
    <location>
        <begin position="549"/>
        <end position="562"/>
    </location>
</feature>
<evidence type="ECO:0000256" key="1">
    <source>
        <dbReference type="ARBA" id="ARBA00022741"/>
    </source>
</evidence>
<feature type="compositionally biased region" description="Polar residues" evidence="4">
    <location>
        <begin position="861"/>
        <end position="874"/>
    </location>
</feature>
<feature type="compositionally biased region" description="Polar residues" evidence="4">
    <location>
        <begin position="785"/>
        <end position="796"/>
    </location>
</feature>
<evidence type="ECO:0000256" key="2">
    <source>
        <dbReference type="ARBA" id="ARBA00022782"/>
    </source>
</evidence>
<gene>
    <name evidence="6" type="ORF">KC01_LOCUS20894</name>
</gene>
<feature type="compositionally biased region" description="Polar residues" evidence="4">
    <location>
        <begin position="620"/>
        <end position="633"/>
    </location>
</feature>
<feature type="compositionally biased region" description="Polar residues" evidence="4">
    <location>
        <begin position="725"/>
        <end position="736"/>
    </location>
</feature>
<dbReference type="InterPro" id="IPR027417">
    <property type="entry name" value="P-loop_NTPase"/>
</dbReference>
<proteinExistence type="predicted"/>
<keyword evidence="7" id="KW-1185">Reference proteome</keyword>
<dbReference type="GO" id="GO:0030154">
    <property type="term" value="P:cell differentiation"/>
    <property type="evidence" value="ECO:0007669"/>
    <property type="project" value="UniProtKB-KW"/>
</dbReference>
<dbReference type="Proteomes" id="UP001497482">
    <property type="component" value="Chromosome 2"/>
</dbReference>
<dbReference type="GO" id="GO:0003924">
    <property type="term" value="F:GTPase activity"/>
    <property type="evidence" value="ECO:0007669"/>
    <property type="project" value="InterPro"/>
</dbReference>
<dbReference type="GO" id="GO:0005525">
    <property type="term" value="F:GTP binding"/>
    <property type="evidence" value="ECO:0007669"/>
    <property type="project" value="UniProtKB-KW"/>
</dbReference>
<evidence type="ECO:0000313" key="6">
    <source>
        <dbReference type="EMBL" id="CAL1591531.1"/>
    </source>
</evidence>
<feature type="compositionally biased region" description="Polar residues" evidence="4">
    <location>
        <begin position="664"/>
        <end position="685"/>
    </location>
</feature>
<dbReference type="EMBL" id="OZ035824">
    <property type="protein sequence ID" value="CAL1591531.1"/>
    <property type="molecule type" value="Genomic_DNA"/>
</dbReference>
<dbReference type="InterPro" id="IPR041966">
    <property type="entry name" value="LOTUS-like"/>
</dbReference>
<feature type="compositionally biased region" description="Basic and acidic residues" evidence="4">
    <location>
        <begin position="828"/>
        <end position="859"/>
    </location>
</feature>
<feature type="domain" description="HTH OST-type" evidence="5">
    <location>
        <begin position="266"/>
        <end position="342"/>
    </location>
</feature>
<feature type="compositionally biased region" description="Polar residues" evidence="4">
    <location>
        <begin position="756"/>
        <end position="767"/>
    </location>
</feature>
<dbReference type="Gene3D" id="3.30.420.610">
    <property type="entry name" value="LOTUS domain-like"/>
    <property type="match status" value="3"/>
</dbReference>
<feature type="compositionally biased region" description="Basic and acidic residues" evidence="4">
    <location>
        <begin position="803"/>
        <end position="812"/>
    </location>
</feature>
<dbReference type="PROSITE" id="PS51419">
    <property type="entry name" value="RAB"/>
    <property type="match status" value="1"/>
</dbReference>
<dbReference type="PROSITE" id="PS51644">
    <property type="entry name" value="HTH_OST"/>
    <property type="match status" value="3"/>
</dbReference>
<keyword evidence="1" id="KW-0547">Nucleotide-binding</keyword>
<dbReference type="SMART" id="SM00175">
    <property type="entry name" value="RAB"/>
    <property type="match status" value="1"/>
</dbReference>
<sequence length="874" mass="97250">MAGQERFRTITSSYYRGAHGIIVVYDVTDQEIERYASESVNKLLVGNKADLTTKKVVDTYSKVPHGTTGTQGPQGPQADLTTKKVVDTLQPRYTGDYRDTGTTGDSREPQADLITKKVVDYTTAKGATLELMDQEQVLLKLKKDVRSLLLSSKVGLDPEQLRRDYISMLGHPMPLRQLGFRNILDMVKEMPDAVTILFRPDGAVFLRATSDETTRNIEELVSRQRISVADKKRLQRRPSIFSPRYNHHQSYSCGPSALVLPRRGRAPPALPSQLRAQLRSLLSQGPLQLSKLESSFLRCYGHPLRVQTMGFYSTAEMLEAASDLVVLSQSRTGSVLSLREQMLPRPMCTATRAPTSPRTEGQFRPQPNQQPPTVTVSRTKCPERPPVELVQTHSEDSTRSMPELMENTEDRWEDQQKDQQEDQQKDQQEGRAFIGRMLQLEEEFLQQIQHNGVAGTISPDLKDRLQKVVAQCPGGVSVHEVPTKYQTMFGEQLPLQESGFVSVTELIGAMTDVFHLQDEHGDWTVRGTEHRDALDTGQSTGTEHRDAMDTSQSTGTPWTQVKAQGRPGHRSEHRDALDTGQSTGTEHRDAMDTGQSTGKEHRDALDTGQSTGTEHRDAMDTSQSTGTPWTQVKAQGRPGHRSEHRDALDTGQSTGTEHRDGAQGRSTGNGAQGRSTGNGAQGRSTGTEHRDAMDTGQSTGTPWTKVRAQGRHGHRSEHRDALDKGQSTGTPWTQVRAQGRHGHRQRSEHRDALDKGQSTGTPWTQVRAQGRPGQRSEHRDAMDTGESTGTPWTQVRAQGRPRQRSEHRDALDKGQSTGTPWTQVRAQGRPEHRSEHRDALDTEHRDAMDTGQSHRDAMDKGQSTGTPWTQVRAQ</sequence>
<dbReference type="Gene3D" id="3.40.50.300">
    <property type="entry name" value="P-loop containing nucleotide triphosphate hydrolases"/>
    <property type="match status" value="1"/>
</dbReference>
<feature type="region of interest" description="Disordered" evidence="4">
    <location>
        <begin position="528"/>
        <end position="874"/>
    </location>
</feature>
<dbReference type="InterPro" id="IPR001806">
    <property type="entry name" value="Small_GTPase"/>
</dbReference>
<feature type="domain" description="HTH OST-type" evidence="5">
    <location>
        <begin position="457"/>
        <end position="529"/>
    </location>
</feature>
<evidence type="ECO:0000256" key="3">
    <source>
        <dbReference type="ARBA" id="ARBA00023134"/>
    </source>
</evidence>
<dbReference type="AlphaFoldDB" id="A0AAV2KR92"/>
<dbReference type="PANTHER" id="PTHR47977">
    <property type="entry name" value="RAS-RELATED PROTEIN RAB"/>
    <property type="match status" value="1"/>
</dbReference>
<dbReference type="SUPFAM" id="SSF52540">
    <property type="entry name" value="P-loop containing nucleoside triphosphate hydrolases"/>
    <property type="match status" value="1"/>
</dbReference>
<name>A0AAV2KR92_KNICA</name>
<dbReference type="InterPro" id="IPR050227">
    <property type="entry name" value="Rab"/>
</dbReference>
<dbReference type="InterPro" id="IPR025605">
    <property type="entry name" value="OST-HTH/LOTUS_dom"/>
</dbReference>
<evidence type="ECO:0000256" key="4">
    <source>
        <dbReference type="SAM" id="MobiDB-lite"/>
    </source>
</evidence>
<feature type="compositionally biased region" description="Basic residues" evidence="4">
    <location>
        <begin position="738"/>
        <end position="747"/>
    </location>
</feature>